<evidence type="ECO:0008006" key="10">
    <source>
        <dbReference type="Google" id="ProtNLM"/>
    </source>
</evidence>
<gene>
    <name evidence="8" type="ORF">HCR_04020</name>
</gene>
<evidence type="ECO:0000256" key="2">
    <source>
        <dbReference type="ARBA" id="ARBA00022475"/>
    </source>
</evidence>
<evidence type="ECO:0000313" key="8">
    <source>
        <dbReference type="EMBL" id="BDY12090.1"/>
    </source>
</evidence>
<dbReference type="EMBL" id="AP027370">
    <property type="protein sequence ID" value="BDY12090.1"/>
    <property type="molecule type" value="Genomic_DNA"/>
</dbReference>
<organism evidence="8 9">
    <name type="scientific">Hydrogenimonas cancrithermarum</name>
    <dbReference type="NCBI Taxonomy" id="2993563"/>
    <lineage>
        <taxon>Bacteria</taxon>
        <taxon>Pseudomonadati</taxon>
        <taxon>Campylobacterota</taxon>
        <taxon>Epsilonproteobacteria</taxon>
        <taxon>Campylobacterales</taxon>
        <taxon>Hydrogenimonadaceae</taxon>
        <taxon>Hydrogenimonas</taxon>
    </lineage>
</organism>
<evidence type="ECO:0000313" key="9">
    <source>
        <dbReference type="Proteomes" id="UP001321445"/>
    </source>
</evidence>
<keyword evidence="6 7" id="KW-0472">Membrane</keyword>
<protein>
    <recommendedName>
        <fullName evidence="10">Paraquat-inducible protein A</fullName>
    </recommendedName>
</protein>
<accession>A0ABN6WTT9</accession>
<proteinExistence type="predicted"/>
<feature type="transmembrane region" description="Helical" evidence="7">
    <location>
        <begin position="88"/>
        <end position="107"/>
    </location>
</feature>
<evidence type="ECO:0000256" key="3">
    <source>
        <dbReference type="ARBA" id="ARBA00022519"/>
    </source>
</evidence>
<evidence type="ECO:0000256" key="5">
    <source>
        <dbReference type="ARBA" id="ARBA00022989"/>
    </source>
</evidence>
<keyword evidence="9" id="KW-1185">Reference proteome</keyword>
<comment type="subcellular location">
    <subcellularLocation>
        <location evidence="1">Cell inner membrane</location>
    </subcellularLocation>
</comment>
<keyword evidence="4 7" id="KW-0812">Transmembrane</keyword>
<evidence type="ECO:0000256" key="6">
    <source>
        <dbReference type="ARBA" id="ARBA00023136"/>
    </source>
</evidence>
<keyword evidence="3" id="KW-0997">Cell inner membrane</keyword>
<dbReference type="Pfam" id="PF04403">
    <property type="entry name" value="PqiA"/>
    <property type="match status" value="1"/>
</dbReference>
<dbReference type="InterPro" id="IPR051800">
    <property type="entry name" value="PqiA-PqiB_transport"/>
</dbReference>
<feature type="transmembrane region" description="Helical" evidence="7">
    <location>
        <begin position="12"/>
        <end position="41"/>
    </location>
</feature>
<reference evidence="8 9" key="1">
    <citation type="submission" date="2023-03" db="EMBL/GenBank/DDBJ databases">
        <title>Description of Hydrogenimonas sp. ISO32.</title>
        <authorList>
            <person name="Mino S."/>
            <person name="Fukazawa S."/>
            <person name="Sawabe T."/>
        </authorList>
    </citation>
    <scope>NUCLEOTIDE SEQUENCE [LARGE SCALE GENOMIC DNA]</scope>
    <source>
        <strain evidence="8 9">ISO32</strain>
    </source>
</reference>
<evidence type="ECO:0000256" key="1">
    <source>
        <dbReference type="ARBA" id="ARBA00004533"/>
    </source>
</evidence>
<dbReference type="InterPro" id="IPR007498">
    <property type="entry name" value="PqiA-like"/>
</dbReference>
<name>A0ABN6WTT9_9BACT</name>
<keyword evidence="5 7" id="KW-1133">Transmembrane helix</keyword>
<feature type="transmembrane region" description="Helical" evidence="7">
    <location>
        <begin position="62"/>
        <end position="82"/>
    </location>
</feature>
<keyword evidence="2" id="KW-1003">Cell membrane</keyword>
<dbReference type="PANTHER" id="PTHR30462">
    <property type="entry name" value="INTERMEMBRANE TRANSPORT PROTEIN PQIB-RELATED"/>
    <property type="match status" value="1"/>
</dbReference>
<evidence type="ECO:0000256" key="4">
    <source>
        <dbReference type="ARBA" id="ARBA00022692"/>
    </source>
</evidence>
<dbReference type="Proteomes" id="UP001321445">
    <property type="component" value="Chromosome"/>
</dbReference>
<sequence>MDGIIYFFQSGSYGIALVIFVASVFVPVFKVTVLIYLLLIVHFKWHERARFGLRLYRVIHFIGKWSMLDIFVVALMVGLVQFKGLATIVTGPAAIAFAMVVIMTMLATESFDTRLMFDTQNQT</sequence>
<dbReference type="PANTHER" id="PTHR30462:SF1">
    <property type="entry name" value="INTERMEMBRANE TRANSPORT PROTEIN YEBS"/>
    <property type="match status" value="1"/>
</dbReference>
<evidence type="ECO:0000256" key="7">
    <source>
        <dbReference type="SAM" id="Phobius"/>
    </source>
</evidence>